<dbReference type="AlphaFoldDB" id="A0AAE0IIS5"/>
<evidence type="ECO:0000256" key="1">
    <source>
        <dbReference type="SAM" id="MobiDB-lite"/>
    </source>
</evidence>
<dbReference type="EMBL" id="JAUEDM010000002">
    <property type="protein sequence ID" value="KAK3325739.1"/>
    <property type="molecule type" value="Genomic_DNA"/>
</dbReference>
<reference evidence="2" key="1">
    <citation type="journal article" date="2023" name="Mol. Phylogenet. Evol.">
        <title>Genome-scale phylogeny and comparative genomics of the fungal order Sordariales.</title>
        <authorList>
            <person name="Hensen N."/>
            <person name="Bonometti L."/>
            <person name="Westerberg I."/>
            <person name="Brannstrom I.O."/>
            <person name="Guillou S."/>
            <person name="Cros-Aarteil S."/>
            <person name="Calhoun S."/>
            <person name="Haridas S."/>
            <person name="Kuo A."/>
            <person name="Mondo S."/>
            <person name="Pangilinan J."/>
            <person name="Riley R."/>
            <person name="LaButti K."/>
            <person name="Andreopoulos B."/>
            <person name="Lipzen A."/>
            <person name="Chen C."/>
            <person name="Yan M."/>
            <person name="Daum C."/>
            <person name="Ng V."/>
            <person name="Clum A."/>
            <person name="Steindorff A."/>
            <person name="Ohm R.A."/>
            <person name="Martin F."/>
            <person name="Silar P."/>
            <person name="Natvig D.O."/>
            <person name="Lalanne C."/>
            <person name="Gautier V."/>
            <person name="Ament-Velasquez S.L."/>
            <person name="Kruys A."/>
            <person name="Hutchinson M.I."/>
            <person name="Powell A.J."/>
            <person name="Barry K."/>
            <person name="Miller A.N."/>
            <person name="Grigoriev I.V."/>
            <person name="Debuchy R."/>
            <person name="Gladieux P."/>
            <person name="Hiltunen Thoren M."/>
            <person name="Johannesson H."/>
        </authorList>
    </citation>
    <scope>NUCLEOTIDE SEQUENCE</scope>
    <source>
        <strain evidence="2">CBS 118394</strain>
    </source>
</reference>
<accession>A0AAE0IIS5</accession>
<evidence type="ECO:0000313" key="2">
    <source>
        <dbReference type="EMBL" id="KAK3325739.1"/>
    </source>
</evidence>
<gene>
    <name evidence="2" type="ORF">B0H66DRAFT_549243</name>
</gene>
<comment type="caution">
    <text evidence="2">The sequence shown here is derived from an EMBL/GenBank/DDBJ whole genome shotgun (WGS) entry which is preliminary data.</text>
</comment>
<protein>
    <submittedName>
        <fullName evidence="2">Uncharacterized protein</fullName>
    </submittedName>
</protein>
<dbReference type="Proteomes" id="UP001283341">
    <property type="component" value="Unassembled WGS sequence"/>
</dbReference>
<organism evidence="2 3">
    <name type="scientific">Apodospora peruviana</name>
    <dbReference type="NCBI Taxonomy" id="516989"/>
    <lineage>
        <taxon>Eukaryota</taxon>
        <taxon>Fungi</taxon>
        <taxon>Dikarya</taxon>
        <taxon>Ascomycota</taxon>
        <taxon>Pezizomycotina</taxon>
        <taxon>Sordariomycetes</taxon>
        <taxon>Sordariomycetidae</taxon>
        <taxon>Sordariales</taxon>
        <taxon>Lasiosphaeriaceae</taxon>
        <taxon>Apodospora</taxon>
    </lineage>
</organism>
<name>A0AAE0IIS5_9PEZI</name>
<proteinExistence type="predicted"/>
<sequence>MTQQDRLHYAAARGRFPCLILQGKNALKREKGNRTPLSDDQRRRHPPCRVSRFPHPAPTDRDRFTDFSCSMMAHERVYTGSINTATTPIGLLLEIFKPSTLNMNEPQLPRRQYCTVRGWTVKEKGLQLIAQTNCLLDTYTIATLRCNRGRERGSPSSLLPSLSPLARSICADVWRARRFFSVAQAPKPNWRIRFLFGTQWTAGGRGTVVDVVVGTHTQPD</sequence>
<reference evidence="2" key="2">
    <citation type="submission" date="2023-06" db="EMBL/GenBank/DDBJ databases">
        <authorList>
            <consortium name="Lawrence Berkeley National Laboratory"/>
            <person name="Haridas S."/>
            <person name="Hensen N."/>
            <person name="Bonometti L."/>
            <person name="Westerberg I."/>
            <person name="Brannstrom I.O."/>
            <person name="Guillou S."/>
            <person name="Cros-Aarteil S."/>
            <person name="Calhoun S."/>
            <person name="Kuo A."/>
            <person name="Mondo S."/>
            <person name="Pangilinan J."/>
            <person name="Riley R."/>
            <person name="Labutti K."/>
            <person name="Andreopoulos B."/>
            <person name="Lipzen A."/>
            <person name="Chen C."/>
            <person name="Yanf M."/>
            <person name="Daum C."/>
            <person name="Ng V."/>
            <person name="Clum A."/>
            <person name="Steindorff A."/>
            <person name="Ohm R."/>
            <person name="Martin F."/>
            <person name="Silar P."/>
            <person name="Natvig D."/>
            <person name="Lalanne C."/>
            <person name="Gautier V."/>
            <person name="Ament-Velasquez S.L."/>
            <person name="Kruys A."/>
            <person name="Hutchinson M.I."/>
            <person name="Powell A.J."/>
            <person name="Barry K."/>
            <person name="Miller A.N."/>
            <person name="Grigoriev I.V."/>
            <person name="Debuchy R."/>
            <person name="Gladieux P."/>
            <person name="Thoren M.H."/>
            <person name="Johannesson H."/>
        </authorList>
    </citation>
    <scope>NUCLEOTIDE SEQUENCE</scope>
    <source>
        <strain evidence="2">CBS 118394</strain>
    </source>
</reference>
<keyword evidence="3" id="KW-1185">Reference proteome</keyword>
<feature type="region of interest" description="Disordered" evidence="1">
    <location>
        <begin position="29"/>
        <end position="59"/>
    </location>
</feature>
<feature type="compositionally biased region" description="Basic and acidic residues" evidence="1">
    <location>
        <begin position="29"/>
        <end position="42"/>
    </location>
</feature>
<evidence type="ECO:0000313" key="3">
    <source>
        <dbReference type="Proteomes" id="UP001283341"/>
    </source>
</evidence>